<organism evidence="1 2">
    <name type="scientific">Drosophila willistoni</name>
    <name type="common">Fruit fly</name>
    <dbReference type="NCBI Taxonomy" id="7260"/>
    <lineage>
        <taxon>Eukaryota</taxon>
        <taxon>Metazoa</taxon>
        <taxon>Ecdysozoa</taxon>
        <taxon>Arthropoda</taxon>
        <taxon>Hexapoda</taxon>
        <taxon>Insecta</taxon>
        <taxon>Pterygota</taxon>
        <taxon>Neoptera</taxon>
        <taxon>Endopterygota</taxon>
        <taxon>Diptera</taxon>
        <taxon>Brachycera</taxon>
        <taxon>Muscomorpha</taxon>
        <taxon>Ephydroidea</taxon>
        <taxon>Drosophilidae</taxon>
        <taxon>Drosophila</taxon>
        <taxon>Sophophora</taxon>
    </lineage>
</organism>
<dbReference type="Proteomes" id="UP000007798">
    <property type="component" value="Unassembled WGS sequence"/>
</dbReference>
<dbReference type="HOGENOM" id="CLU_156090_0_0_1"/>
<keyword evidence="2" id="KW-1185">Reference proteome</keyword>
<dbReference type="InParanoid" id="B4MTT9"/>
<dbReference type="KEGG" id="dwi:6641638"/>
<dbReference type="OMA" id="VNVQCEC"/>
<name>B4MTT9_DROWI</name>
<evidence type="ECO:0000313" key="1">
    <source>
        <dbReference type="EMBL" id="EDW75528.1"/>
    </source>
</evidence>
<proteinExistence type="predicted"/>
<gene>
    <name evidence="1" type="primary">Dwil\GK23903</name>
    <name evidence="1" type="ORF">Dwil_GK23903</name>
</gene>
<dbReference type="EMBL" id="CH963852">
    <property type="protein sequence ID" value="EDW75528.1"/>
    <property type="molecule type" value="Genomic_DNA"/>
</dbReference>
<evidence type="ECO:0000313" key="2">
    <source>
        <dbReference type="Proteomes" id="UP000007798"/>
    </source>
</evidence>
<sequence length="95" mass="10601">MSNVNINVQMECNCDHYRGIIGSICYGITGQARPCRSCRRMMRRKQVVVVPTPVVQPMIQVEQAQVATHYQMPVQQPQMAATVLPPNYAQAVAAQ</sequence>
<dbReference type="AlphaFoldDB" id="B4MTT9"/>
<reference evidence="1 2" key="1">
    <citation type="journal article" date="2007" name="Nature">
        <title>Evolution of genes and genomes on the Drosophila phylogeny.</title>
        <authorList>
            <consortium name="Drosophila 12 Genomes Consortium"/>
            <person name="Clark A.G."/>
            <person name="Eisen M.B."/>
            <person name="Smith D.R."/>
            <person name="Bergman C.M."/>
            <person name="Oliver B."/>
            <person name="Markow T.A."/>
            <person name="Kaufman T.C."/>
            <person name="Kellis M."/>
            <person name="Gelbart W."/>
            <person name="Iyer V.N."/>
            <person name="Pollard D.A."/>
            <person name="Sackton T.B."/>
            <person name="Larracuente A.M."/>
            <person name="Singh N.D."/>
            <person name="Abad J.P."/>
            <person name="Abt D.N."/>
            <person name="Adryan B."/>
            <person name="Aguade M."/>
            <person name="Akashi H."/>
            <person name="Anderson W.W."/>
            <person name="Aquadro C.F."/>
            <person name="Ardell D.H."/>
            <person name="Arguello R."/>
            <person name="Artieri C.G."/>
            <person name="Barbash D.A."/>
            <person name="Barker D."/>
            <person name="Barsanti P."/>
            <person name="Batterham P."/>
            <person name="Batzoglou S."/>
            <person name="Begun D."/>
            <person name="Bhutkar A."/>
            <person name="Blanco E."/>
            <person name="Bosak S.A."/>
            <person name="Bradley R.K."/>
            <person name="Brand A.D."/>
            <person name="Brent M.R."/>
            <person name="Brooks A.N."/>
            <person name="Brown R.H."/>
            <person name="Butlin R.K."/>
            <person name="Caggese C."/>
            <person name="Calvi B.R."/>
            <person name="Bernardo de Carvalho A."/>
            <person name="Caspi A."/>
            <person name="Castrezana S."/>
            <person name="Celniker S.E."/>
            <person name="Chang J.L."/>
            <person name="Chapple C."/>
            <person name="Chatterji S."/>
            <person name="Chinwalla A."/>
            <person name="Civetta A."/>
            <person name="Clifton S.W."/>
            <person name="Comeron J.M."/>
            <person name="Costello J.C."/>
            <person name="Coyne J.A."/>
            <person name="Daub J."/>
            <person name="David R.G."/>
            <person name="Delcher A.L."/>
            <person name="Delehaunty K."/>
            <person name="Do C.B."/>
            <person name="Ebling H."/>
            <person name="Edwards K."/>
            <person name="Eickbush T."/>
            <person name="Evans J.D."/>
            <person name="Filipski A."/>
            <person name="Findeiss S."/>
            <person name="Freyhult E."/>
            <person name="Fulton L."/>
            <person name="Fulton R."/>
            <person name="Garcia A.C."/>
            <person name="Gardiner A."/>
            <person name="Garfield D.A."/>
            <person name="Garvin B.E."/>
            <person name="Gibson G."/>
            <person name="Gilbert D."/>
            <person name="Gnerre S."/>
            <person name="Godfrey J."/>
            <person name="Good R."/>
            <person name="Gotea V."/>
            <person name="Gravely B."/>
            <person name="Greenberg A.J."/>
            <person name="Griffiths-Jones S."/>
            <person name="Gross S."/>
            <person name="Guigo R."/>
            <person name="Gustafson E.A."/>
            <person name="Haerty W."/>
            <person name="Hahn M.W."/>
            <person name="Halligan D.L."/>
            <person name="Halpern A.L."/>
            <person name="Halter G.M."/>
            <person name="Han M.V."/>
            <person name="Heger A."/>
            <person name="Hillier L."/>
            <person name="Hinrichs A.S."/>
            <person name="Holmes I."/>
            <person name="Hoskins R.A."/>
            <person name="Hubisz M.J."/>
            <person name="Hultmark D."/>
            <person name="Huntley M.A."/>
            <person name="Jaffe D.B."/>
            <person name="Jagadeeshan S."/>
            <person name="Jeck W.R."/>
            <person name="Johnson J."/>
            <person name="Jones C.D."/>
            <person name="Jordan W.C."/>
            <person name="Karpen G.H."/>
            <person name="Kataoka E."/>
            <person name="Keightley P.D."/>
            <person name="Kheradpour P."/>
            <person name="Kirkness E.F."/>
            <person name="Koerich L.B."/>
            <person name="Kristiansen K."/>
            <person name="Kudrna D."/>
            <person name="Kulathinal R.J."/>
            <person name="Kumar S."/>
            <person name="Kwok R."/>
            <person name="Lander E."/>
            <person name="Langley C.H."/>
            <person name="Lapoint R."/>
            <person name="Lazzaro B.P."/>
            <person name="Lee S.J."/>
            <person name="Levesque L."/>
            <person name="Li R."/>
            <person name="Lin C.F."/>
            <person name="Lin M.F."/>
            <person name="Lindblad-Toh K."/>
            <person name="Llopart A."/>
            <person name="Long M."/>
            <person name="Low L."/>
            <person name="Lozovsky E."/>
            <person name="Lu J."/>
            <person name="Luo M."/>
            <person name="Machado C.A."/>
            <person name="Makalowski W."/>
            <person name="Marzo M."/>
            <person name="Matsuda M."/>
            <person name="Matzkin L."/>
            <person name="McAllister B."/>
            <person name="McBride C.S."/>
            <person name="McKernan B."/>
            <person name="McKernan K."/>
            <person name="Mendez-Lago M."/>
            <person name="Minx P."/>
            <person name="Mollenhauer M.U."/>
            <person name="Montooth K."/>
            <person name="Mount S.M."/>
            <person name="Mu X."/>
            <person name="Myers E."/>
            <person name="Negre B."/>
            <person name="Newfeld S."/>
            <person name="Nielsen R."/>
            <person name="Noor M.A."/>
            <person name="O'Grady P."/>
            <person name="Pachter L."/>
            <person name="Papaceit M."/>
            <person name="Parisi M.J."/>
            <person name="Parisi M."/>
            <person name="Parts L."/>
            <person name="Pedersen J.S."/>
            <person name="Pesole G."/>
            <person name="Phillippy A.M."/>
            <person name="Ponting C.P."/>
            <person name="Pop M."/>
            <person name="Porcelli D."/>
            <person name="Powell J.R."/>
            <person name="Prohaska S."/>
            <person name="Pruitt K."/>
            <person name="Puig M."/>
            <person name="Quesneville H."/>
            <person name="Ram K.R."/>
            <person name="Rand D."/>
            <person name="Rasmussen M.D."/>
            <person name="Reed L.K."/>
            <person name="Reenan R."/>
            <person name="Reily A."/>
            <person name="Remington K.A."/>
            <person name="Rieger T.T."/>
            <person name="Ritchie M.G."/>
            <person name="Robin C."/>
            <person name="Rogers Y.H."/>
            <person name="Rohde C."/>
            <person name="Rozas J."/>
            <person name="Rubenfield M.J."/>
            <person name="Ruiz A."/>
            <person name="Russo S."/>
            <person name="Salzberg S.L."/>
            <person name="Sanchez-Gracia A."/>
            <person name="Saranga D.J."/>
            <person name="Sato H."/>
            <person name="Schaeffer S.W."/>
            <person name="Schatz M.C."/>
            <person name="Schlenke T."/>
            <person name="Schwartz R."/>
            <person name="Segarra C."/>
            <person name="Singh R.S."/>
            <person name="Sirot L."/>
            <person name="Sirota M."/>
            <person name="Sisneros N.B."/>
            <person name="Smith C.D."/>
            <person name="Smith T.F."/>
            <person name="Spieth J."/>
            <person name="Stage D.E."/>
            <person name="Stark A."/>
            <person name="Stephan W."/>
            <person name="Strausberg R.L."/>
            <person name="Strempel S."/>
            <person name="Sturgill D."/>
            <person name="Sutton G."/>
            <person name="Sutton G.G."/>
            <person name="Tao W."/>
            <person name="Teichmann S."/>
            <person name="Tobari Y.N."/>
            <person name="Tomimura Y."/>
            <person name="Tsolas J.M."/>
            <person name="Valente V.L."/>
            <person name="Venter E."/>
            <person name="Venter J.C."/>
            <person name="Vicario S."/>
            <person name="Vieira F.G."/>
            <person name="Vilella A.J."/>
            <person name="Villasante A."/>
            <person name="Walenz B."/>
            <person name="Wang J."/>
            <person name="Wasserman M."/>
            <person name="Watts T."/>
            <person name="Wilson D."/>
            <person name="Wilson R.K."/>
            <person name="Wing R.A."/>
            <person name="Wolfner M.F."/>
            <person name="Wong A."/>
            <person name="Wong G.K."/>
            <person name="Wu C.I."/>
            <person name="Wu G."/>
            <person name="Yamamoto D."/>
            <person name="Yang H.P."/>
            <person name="Yang S.P."/>
            <person name="Yorke J.A."/>
            <person name="Yoshida K."/>
            <person name="Zdobnov E."/>
            <person name="Zhang P."/>
            <person name="Zhang Y."/>
            <person name="Zimin A.V."/>
            <person name="Baldwin J."/>
            <person name="Abdouelleil A."/>
            <person name="Abdulkadir J."/>
            <person name="Abebe A."/>
            <person name="Abera B."/>
            <person name="Abreu J."/>
            <person name="Acer S.C."/>
            <person name="Aftuck L."/>
            <person name="Alexander A."/>
            <person name="An P."/>
            <person name="Anderson E."/>
            <person name="Anderson S."/>
            <person name="Arachi H."/>
            <person name="Azer M."/>
            <person name="Bachantsang P."/>
            <person name="Barry A."/>
            <person name="Bayul T."/>
            <person name="Berlin A."/>
            <person name="Bessette D."/>
            <person name="Bloom T."/>
            <person name="Blye J."/>
            <person name="Boguslavskiy L."/>
            <person name="Bonnet C."/>
            <person name="Boukhgalter B."/>
            <person name="Bourzgui I."/>
            <person name="Brown A."/>
            <person name="Cahill P."/>
            <person name="Channer S."/>
            <person name="Cheshatsang Y."/>
            <person name="Chuda L."/>
            <person name="Citroen M."/>
            <person name="Collymore A."/>
            <person name="Cooke P."/>
            <person name="Costello M."/>
            <person name="D'Aco K."/>
            <person name="Daza R."/>
            <person name="De Haan G."/>
            <person name="DeGray S."/>
            <person name="DeMaso C."/>
            <person name="Dhargay N."/>
            <person name="Dooley K."/>
            <person name="Dooley E."/>
            <person name="Doricent M."/>
            <person name="Dorje P."/>
            <person name="Dorjee K."/>
            <person name="Dupes A."/>
            <person name="Elong R."/>
            <person name="Falk J."/>
            <person name="Farina A."/>
            <person name="Faro S."/>
            <person name="Ferguson D."/>
            <person name="Fisher S."/>
            <person name="Foley C.D."/>
            <person name="Franke A."/>
            <person name="Friedrich D."/>
            <person name="Gadbois L."/>
            <person name="Gearin G."/>
            <person name="Gearin C.R."/>
            <person name="Giannoukos G."/>
            <person name="Goode T."/>
            <person name="Graham J."/>
            <person name="Grandbois E."/>
            <person name="Grewal S."/>
            <person name="Gyaltsen K."/>
            <person name="Hafez N."/>
            <person name="Hagos B."/>
            <person name="Hall J."/>
            <person name="Henson C."/>
            <person name="Hollinger A."/>
            <person name="Honan T."/>
            <person name="Huard M.D."/>
            <person name="Hughes L."/>
            <person name="Hurhula B."/>
            <person name="Husby M.E."/>
            <person name="Kamat A."/>
            <person name="Kanga B."/>
            <person name="Kashin S."/>
            <person name="Khazanovich D."/>
            <person name="Kisner P."/>
            <person name="Lance K."/>
            <person name="Lara M."/>
            <person name="Lee W."/>
            <person name="Lennon N."/>
            <person name="Letendre F."/>
            <person name="LeVine R."/>
            <person name="Lipovsky A."/>
            <person name="Liu X."/>
            <person name="Liu J."/>
            <person name="Liu S."/>
            <person name="Lokyitsang T."/>
            <person name="Lokyitsang Y."/>
            <person name="Lubonja R."/>
            <person name="Lui A."/>
            <person name="MacDonald P."/>
            <person name="Magnisalis V."/>
            <person name="Maru K."/>
            <person name="Matthews C."/>
            <person name="McCusker W."/>
            <person name="McDonough S."/>
            <person name="Mehta T."/>
            <person name="Meldrim J."/>
            <person name="Meneus L."/>
            <person name="Mihai O."/>
            <person name="Mihalev A."/>
            <person name="Mihova T."/>
            <person name="Mittelman R."/>
            <person name="Mlenga V."/>
            <person name="Montmayeur A."/>
            <person name="Mulrain L."/>
            <person name="Navidi A."/>
            <person name="Naylor J."/>
            <person name="Negash T."/>
            <person name="Nguyen T."/>
            <person name="Nguyen N."/>
            <person name="Nicol R."/>
            <person name="Norbu C."/>
            <person name="Norbu N."/>
            <person name="Novod N."/>
            <person name="O'Neill B."/>
            <person name="Osman S."/>
            <person name="Markiewicz E."/>
            <person name="Oyono O.L."/>
            <person name="Patti C."/>
            <person name="Phunkhang P."/>
            <person name="Pierre F."/>
            <person name="Priest M."/>
            <person name="Raghuraman S."/>
            <person name="Rege F."/>
            <person name="Reyes R."/>
            <person name="Rise C."/>
            <person name="Rogov P."/>
            <person name="Ross K."/>
            <person name="Ryan E."/>
            <person name="Settipalli S."/>
            <person name="Shea T."/>
            <person name="Sherpa N."/>
            <person name="Shi L."/>
            <person name="Shih D."/>
            <person name="Sparrow T."/>
            <person name="Spaulding J."/>
            <person name="Stalker J."/>
            <person name="Stange-Thomann N."/>
            <person name="Stavropoulos S."/>
            <person name="Stone C."/>
            <person name="Strader C."/>
            <person name="Tesfaye S."/>
            <person name="Thomson T."/>
            <person name="Thoulutsang Y."/>
            <person name="Thoulutsang D."/>
            <person name="Topham K."/>
            <person name="Topping I."/>
            <person name="Tsamla T."/>
            <person name="Vassiliev H."/>
            <person name="Vo A."/>
            <person name="Wangchuk T."/>
            <person name="Wangdi T."/>
            <person name="Weiand M."/>
            <person name="Wilkinson J."/>
            <person name="Wilson A."/>
            <person name="Yadav S."/>
            <person name="Young G."/>
            <person name="Yu Q."/>
            <person name="Zembek L."/>
            <person name="Zhong D."/>
            <person name="Zimmer A."/>
            <person name="Zwirko Z."/>
            <person name="Jaffe D.B."/>
            <person name="Alvarez P."/>
            <person name="Brockman W."/>
            <person name="Butler J."/>
            <person name="Chin C."/>
            <person name="Gnerre S."/>
            <person name="Grabherr M."/>
            <person name="Kleber M."/>
            <person name="Mauceli E."/>
            <person name="MacCallum I."/>
        </authorList>
    </citation>
    <scope>NUCLEOTIDE SEQUENCE [LARGE SCALE GENOMIC DNA]</scope>
    <source>
        <strain evidence="2">Tucson 14030-0811.24</strain>
    </source>
</reference>
<protein>
    <submittedName>
        <fullName evidence="1">Uncharacterized protein</fullName>
    </submittedName>
</protein>
<accession>B4MTT9</accession>